<sequence length="3085" mass="347152">MEPLPAAFYGEIDDRNPVIATFENEIKEFLGFMKKLQRAPPGGAPQQDRRRGSSTLFHIWVKYKPRLPEWYYQEKLLKVGDSLVQIREYKLALFYCYGRYLEQFCSLDIDTILDVEQFKCTFFPNGTDDEKSGLTFHALQGRCICMYQLVKTNDASLQNAESVKKCLNILSFLQLIMQVVLPQEHLCWLIFNGSLHIYNICRHLMALGRSSQALEFLLWASVCMETSVPLLSVHYLTWRATLYTAVCQCYFDCQAGVHGEVFARRALGKISELSQLEHMSDSSYNEETKKAFKESTLKMAVLIFKRAVYESRRKPKGILRPKVKNNLKETEKLPWPRTNTERLLVEMFENNAAQFLAIVEALTDSYRKVLQAGPPVPDEPEIYDVIAELFFAGIDILSGGGNKGERNLGGTPQSELCKLLKESSLLEIAVQEKDAVSAEAVVKFSKLAFSYEHWETFDIIIAPLYSFLQANESAKWKKELKDLSILIAAEPLLSGKKHKHNVQLSVKQTDMAELPDYLRIMGLHGEPVDNRLPDDHITLAETLYFCVCNSSQDAQPDEDIVVSVVLLLWQKCKVGMQRIQTGLDGSKFVQKCEMNSKWIYILCLIYEVMQHSNIIHTDALILGEAALRLAGISEGMADAIVKCGRNQPITPAPLTQLGFAYETIDKAIKGLAVSRSEGVEYHNIPIADHYIRTLGAKRQRVENTLKVQNSSSESLVNNVTMMDLQLELIVAQHRVSIKILRQVKDDGEHLKSSKSSRNSQGRESLRFHTESEILAKINKNKLSKAIFLMQKAVVMNKGLDCSAGVLLEDSEKLIQQAEMEENAVYLSCIKQTETKGGKMNVLPPPILIYRTEHSMVFKPSPFTSCTKVAWYCLFGQSVTGPNFKVRLNDHNLLGTGELVPANSNILLEAKGLKKNEKYIFAVGAYSADGHLIGNMIGESTKPILAAPPLSVPATLAYLAQSAYQVGNYKVAKKACSVLWNYFVFSPSLPQNDSEMKYFFSHRLCHEAVSNSSPILLQLFLGSIFILNDINIKEGTLFCDSVCDGEFSRKRQICRIAECERLLVALDVSTLLSDTSYALQAVVQCYGLIAPLIYHRIPSVAVVQILIKCLGVLQEIPSSTWQKKQAGVTEGVLHMTACIVYYVAKALRSWEEYELAICIIETGKKLLDCTENTSVTILTSQAKSNYDDEIEKTKDANDKEKGYIPKKHQEKKTIIAEKVNEQLNALEQNLLELTKPSAGTQLTGQEDPILLYSVVSCWSPSAAFKEIMKFKKKPCFLEFLIQLLQRVYYEEKFQKILEWSSIALEYLKRRNENVFGNKRTDETGDVPALNDSLRRYTTALVEYHKEIEKKAFTTLLVLLTPIVGRYIKRTRLFQANREEMPWRAQMNLLLALTHFSLFKKKLSQLCSEELASEQSLNSYRILDPELFTLHHAGTVVMATETNAADEQMYSLGHLHPSLKLDLPTDAKLTDYLDVSEPSTKQDDMDTPRTQMTNETETSSPPLKEQAKLNMSSVVLLDHLGKICIHLKRALVLAHRGGHWTLLQNAGRVLWNLVIELQLITKEFDANKTFFPITRDLLNNQIWMPFFIAADSILDMIVTLQNIGSVQVIDDSGTFSVPSCMGSIADEEGGSNLKFEYPFDDVTVIDMRWICDLVMKTMEVLYFVKRWGALVHIAVQFNLLSHERFTEQVTPLLVHAQRMLASRILKTKGTDVSDANYYAPTEESDDKMHCRNYIGKQPHVGTISNKVRNSGADIDQRGHIVHSGCKALTCVPLDLLDTFACFHESLQKSKYSSRALKHSRKLLTLFLAYDQGLGSQDKHSSQLFYGKVGFSAGALQAHGPVPPDLSEEEFISVYSIESKAIPPSHLAVVIASYDKTIEILHSDRQQGLKAQALHELGNVHMYAGNKRAAFKCWCQALDETLNMSDALNSWQELDSSPDGISNGRSKDYSEKFLSRAGIWGCLLAAVIAAKMSRYILTSDVKKKTDCCLLSTLLFKSLFCASLPHPDEDLDYALYEIGEGCEVSELIPGIDLFTDRNRADVITVVSSLGFLISELHSVAQNLMVLPLFTLYQYFVSITCNDPVRSVEGRLLKVKVLTDLHLFSEAFQEIFLLNSGKRIPRRSYERYLPAGKVLATFKFSSSDTLLSSGNLQALEEILNRKPSPCLLSACDQATMNKLLLSKTHFILKLSSTINAIPEVVKEPGDYVTVDRTKQQSKKHKSTLLEDNGSKGESDAPVQLASKQDLTLPELKDILLKEAEGKVKCILQDLEMNCRYQLSDCSAVNLEIAVEAKLQLSKIAQQRQHIAESIAMSFSALKMLQEARLFTLKTKPDKKDLEIKHQNDEEAVSIHPSESEAKERLSINMWLRCRLAFVSTLIEQIRGITLHDQDVLDGSALITEGAVEAETFNDSETQAQFMLQAALLDIQEGHPRKGIQMMLKNIIHLLQGKCFMSPVACLTLAQSLILSADLMENNEDQQLLWTKQLKNYKLAHQLITKQLVCLGETIEHHITQPVVLLCGPSLNNIYLPQICLLAKVQMRIASILALQENSSESSINPSSILPSLNLYKMALELCRLSAFRQRDLEAELLFLKGKTERLMFVLGDHEKSCAIKSFSEAINISRDNDQNFSLMRKCYLEIALVYLHMSSLDESKTNTPSAVSLKIPTSKQKVPKAMEKDGEGRTVSPSELYKLLAWIAVRAATQVATAMLACKQLIGEKDVVVQAKSAKLQQHIPTFACMDLLATYKKYLQDDDQHNYSDKQESADESPEDGKKSAEESLPVYKLSWVHVIRYHNHLMRLKNLLTMTDFDDGKVPASDTLYTSVFGNGITVRYVEMHLFLKKYLPSYSACCVNDFPAELLWGLEKKTVSYISSKAMSEDKELQRTPKPLKSPSSRSLENKLKVHGEQMATYALDQELCLQWYFPPLERSTQGKPKVLLIYAYNKQNIDVKDPRKCDPSVALCGYHWASLTCVLSLHEKLCNLRQKAEISIYNASDTSTLGNGEKQKRSPQTAANKPDLKAVKTTEELQAMVLQCCSEAQALLPTDPDLQSITQAPFDITLPSLIRLERVFDLTHGCMLMKGSLLDWTLSQLT</sequence>
<feature type="region of interest" description="Disordered" evidence="2">
    <location>
        <begin position="2206"/>
        <end position="2234"/>
    </location>
</feature>
<feature type="region of interest" description="Disordered" evidence="2">
    <location>
        <begin position="2749"/>
        <end position="2770"/>
    </location>
</feature>
<gene>
    <name evidence="3" type="ORF">GDO78_006036</name>
</gene>
<proteinExistence type="predicted"/>
<evidence type="ECO:0000313" key="3">
    <source>
        <dbReference type="EMBL" id="KAG9490483.1"/>
    </source>
</evidence>
<protein>
    <recommendedName>
        <fullName evidence="5">Cilia and flagella associated protein 54</fullName>
    </recommendedName>
</protein>
<keyword evidence="1" id="KW-0175">Coiled coil</keyword>
<feature type="coiled-coil region" evidence="1">
    <location>
        <begin position="1208"/>
        <end position="1235"/>
    </location>
</feature>
<dbReference type="InterPro" id="IPR027912">
    <property type="entry name" value="CFAP54"/>
</dbReference>
<dbReference type="Proteomes" id="UP000770717">
    <property type="component" value="Unassembled WGS sequence"/>
</dbReference>
<accession>A0A8J6FM34</accession>
<dbReference type="GO" id="GO:0060271">
    <property type="term" value="P:cilium assembly"/>
    <property type="evidence" value="ECO:0007669"/>
    <property type="project" value="TreeGrafter"/>
</dbReference>
<reference evidence="3" key="1">
    <citation type="thesis" date="2020" institute="ProQuest LLC" country="789 East Eisenhower Parkway, Ann Arbor, MI, USA">
        <title>Comparative Genomics and Chromosome Evolution.</title>
        <authorList>
            <person name="Mudd A.B."/>
        </authorList>
    </citation>
    <scope>NUCLEOTIDE SEQUENCE</scope>
    <source>
        <strain evidence="3">HN-11 Male</strain>
        <tissue evidence="3">Kidney and liver</tissue>
    </source>
</reference>
<dbReference type="OrthoDB" id="2104158at2759"/>
<dbReference type="EMBL" id="WNTK01000002">
    <property type="protein sequence ID" value="KAG9490483.1"/>
    <property type="molecule type" value="Genomic_DNA"/>
</dbReference>
<feature type="compositionally biased region" description="Polar residues" evidence="2">
    <location>
        <begin position="1486"/>
        <end position="1499"/>
    </location>
</feature>
<feature type="region of interest" description="Disordered" evidence="2">
    <location>
        <begin position="1473"/>
        <end position="1502"/>
    </location>
</feature>
<evidence type="ECO:0000313" key="4">
    <source>
        <dbReference type="Proteomes" id="UP000770717"/>
    </source>
</evidence>
<evidence type="ECO:0000256" key="1">
    <source>
        <dbReference type="SAM" id="Coils"/>
    </source>
</evidence>
<evidence type="ECO:0000256" key="2">
    <source>
        <dbReference type="SAM" id="MobiDB-lite"/>
    </source>
</evidence>
<dbReference type="PANTHER" id="PTHR33487:SF1">
    <property type="entry name" value="CILIA- AND FLAGELLA-ASSOCIATED PROTEIN 54"/>
    <property type="match status" value="1"/>
</dbReference>
<organism evidence="3 4">
    <name type="scientific">Eleutherodactylus coqui</name>
    <name type="common">Puerto Rican coqui</name>
    <dbReference type="NCBI Taxonomy" id="57060"/>
    <lineage>
        <taxon>Eukaryota</taxon>
        <taxon>Metazoa</taxon>
        <taxon>Chordata</taxon>
        <taxon>Craniata</taxon>
        <taxon>Vertebrata</taxon>
        <taxon>Euteleostomi</taxon>
        <taxon>Amphibia</taxon>
        <taxon>Batrachia</taxon>
        <taxon>Anura</taxon>
        <taxon>Neobatrachia</taxon>
        <taxon>Hyloidea</taxon>
        <taxon>Eleutherodactylidae</taxon>
        <taxon>Eleutherodactylinae</taxon>
        <taxon>Eleutherodactylus</taxon>
        <taxon>Eleutherodactylus</taxon>
    </lineage>
</organism>
<dbReference type="Pfam" id="PF14858">
    <property type="entry name" value="CFAP54_N"/>
    <property type="match status" value="1"/>
</dbReference>
<keyword evidence="4" id="KW-1185">Reference proteome</keyword>
<comment type="caution">
    <text evidence="3">The sequence shown here is derived from an EMBL/GenBank/DDBJ whole genome shotgun (WGS) entry which is preliminary data.</text>
</comment>
<name>A0A8J6FM34_ELECQ</name>
<dbReference type="PANTHER" id="PTHR33487">
    <property type="entry name" value="CILIA- AND FLAGELLA-ASSOCIATED PROTEIN 54"/>
    <property type="match status" value="1"/>
</dbReference>
<evidence type="ECO:0008006" key="5">
    <source>
        <dbReference type="Google" id="ProtNLM"/>
    </source>
</evidence>